<evidence type="ECO:0000313" key="3">
    <source>
        <dbReference type="Proteomes" id="UP000437824"/>
    </source>
</evidence>
<gene>
    <name evidence="2" type="ORF">GKZ57_10265</name>
</gene>
<dbReference type="InterPro" id="IPR002145">
    <property type="entry name" value="CopG"/>
</dbReference>
<dbReference type="EMBL" id="WMBC01000007">
    <property type="protein sequence ID" value="MTD61635.1"/>
    <property type="molecule type" value="Genomic_DNA"/>
</dbReference>
<proteinExistence type="predicted"/>
<feature type="domain" description="Ribbon-helix-helix protein CopG" evidence="1">
    <location>
        <begin position="23"/>
        <end position="58"/>
    </location>
</feature>
<dbReference type="Proteomes" id="UP000437824">
    <property type="component" value="Unassembled WGS sequence"/>
</dbReference>
<reference evidence="2 3" key="1">
    <citation type="submission" date="2019-11" db="EMBL/GenBank/DDBJ databases">
        <title>Draft genome sequence of Blautia luti DSM 14534T, isolated from human stool.</title>
        <authorList>
            <person name="Ortiz R."/>
            <person name="Melis-Arcos F."/>
            <person name="Covarrubias P."/>
            <person name="Cardenas J.P."/>
            <person name="Perez-Donoso J."/>
            <person name="Almonacid D."/>
        </authorList>
    </citation>
    <scope>NUCLEOTIDE SEQUENCE [LARGE SCALE GENOMIC DNA]</scope>
    <source>
        <strain evidence="2 3">DSM 14534</strain>
    </source>
</reference>
<dbReference type="AlphaFoldDB" id="A0A844GPF3"/>
<evidence type="ECO:0000259" key="1">
    <source>
        <dbReference type="Pfam" id="PF01402"/>
    </source>
</evidence>
<dbReference type="Pfam" id="PF01402">
    <property type="entry name" value="RHH_1"/>
    <property type="match status" value="1"/>
</dbReference>
<dbReference type="InterPro" id="IPR013321">
    <property type="entry name" value="Arc_rbn_hlx_hlx"/>
</dbReference>
<dbReference type="Gene3D" id="1.10.1220.10">
    <property type="entry name" value="Met repressor-like"/>
    <property type="match status" value="1"/>
</dbReference>
<dbReference type="InterPro" id="IPR010985">
    <property type="entry name" value="Ribbon_hlx_hlx"/>
</dbReference>
<comment type="caution">
    <text evidence="2">The sequence shown here is derived from an EMBL/GenBank/DDBJ whole genome shotgun (WGS) entry which is preliminary data.</text>
</comment>
<dbReference type="GO" id="GO:0006355">
    <property type="term" value="P:regulation of DNA-templated transcription"/>
    <property type="evidence" value="ECO:0007669"/>
    <property type="project" value="InterPro"/>
</dbReference>
<sequence>MTEDFIIMPKSADKKEDKSITMTIRLDRELQEEYDELAAKSGRSRNELMCKALRYALDNLKFVDTEARQ</sequence>
<dbReference type="CDD" id="cd21631">
    <property type="entry name" value="RHH_CopG_NikR-like"/>
    <property type="match status" value="1"/>
</dbReference>
<organism evidence="2 3">
    <name type="scientific">Blautia luti DSM 14534 = JCM 17040</name>
    <dbReference type="NCBI Taxonomy" id="649762"/>
    <lineage>
        <taxon>Bacteria</taxon>
        <taxon>Bacillati</taxon>
        <taxon>Bacillota</taxon>
        <taxon>Clostridia</taxon>
        <taxon>Lachnospirales</taxon>
        <taxon>Lachnospiraceae</taxon>
        <taxon>Blautia</taxon>
    </lineage>
</organism>
<dbReference type="RefSeq" id="WP_118512052.1">
    <property type="nucleotide sequence ID" value="NZ_WMBC01000007.1"/>
</dbReference>
<dbReference type="SUPFAM" id="SSF47598">
    <property type="entry name" value="Ribbon-helix-helix"/>
    <property type="match status" value="1"/>
</dbReference>
<evidence type="ECO:0000313" key="2">
    <source>
        <dbReference type="EMBL" id="MTD61635.1"/>
    </source>
</evidence>
<name>A0A844GPF3_9FIRM</name>
<accession>A0A844GPF3</accession>
<protein>
    <submittedName>
        <fullName evidence="2">Ribbon-helix-helix protein, CopG family</fullName>
    </submittedName>
</protein>